<feature type="domain" description="EF-hand" evidence="4">
    <location>
        <begin position="71"/>
        <end position="106"/>
    </location>
</feature>
<feature type="domain" description="EF-hand" evidence="4">
    <location>
        <begin position="145"/>
        <end position="176"/>
    </location>
</feature>
<keyword evidence="1" id="KW-0479">Metal-binding</keyword>
<dbReference type="PANTHER" id="PTHR45942">
    <property type="entry name" value="PROTEIN PHOSPATASE 3 REGULATORY SUBUNIT B ALPHA ISOFORM TYPE 1"/>
    <property type="match status" value="1"/>
</dbReference>
<dbReference type="SMART" id="SM00054">
    <property type="entry name" value="EFh"/>
    <property type="match status" value="4"/>
</dbReference>
<dbReference type="SUPFAM" id="SSF47473">
    <property type="entry name" value="EF-hand"/>
    <property type="match status" value="1"/>
</dbReference>
<dbReference type="Pfam" id="PF13499">
    <property type="entry name" value="EF-hand_7"/>
    <property type="match status" value="2"/>
</dbReference>
<evidence type="ECO:0000256" key="1">
    <source>
        <dbReference type="ARBA" id="ARBA00022723"/>
    </source>
</evidence>
<dbReference type="PROSITE" id="PS00018">
    <property type="entry name" value="EF_HAND_1"/>
    <property type="match status" value="4"/>
</dbReference>
<dbReference type="InterPro" id="IPR002048">
    <property type="entry name" value="EF_hand_dom"/>
</dbReference>
<dbReference type="InterPro" id="IPR011992">
    <property type="entry name" value="EF-hand-dom_pair"/>
</dbReference>
<proteinExistence type="predicted"/>
<evidence type="ECO:0000256" key="2">
    <source>
        <dbReference type="ARBA" id="ARBA00022737"/>
    </source>
</evidence>
<dbReference type="GO" id="GO:0005509">
    <property type="term" value="F:calcium ion binding"/>
    <property type="evidence" value="ECO:0007669"/>
    <property type="project" value="InterPro"/>
</dbReference>
<accession>A0A0B7B7J9</accession>
<dbReference type="CDD" id="cd00051">
    <property type="entry name" value="EFh"/>
    <property type="match status" value="1"/>
</dbReference>
<keyword evidence="2" id="KW-0677">Repeat</keyword>
<dbReference type="EMBL" id="HACG01042454">
    <property type="protein sequence ID" value="CEK89319.1"/>
    <property type="molecule type" value="Transcribed_RNA"/>
</dbReference>
<feature type="non-terminal residue" evidence="5">
    <location>
        <position position="1"/>
    </location>
</feature>
<dbReference type="InterPro" id="IPR018247">
    <property type="entry name" value="EF_Hand_1_Ca_BS"/>
</dbReference>
<evidence type="ECO:0000256" key="3">
    <source>
        <dbReference type="ARBA" id="ARBA00022837"/>
    </source>
</evidence>
<keyword evidence="3" id="KW-0106">Calcium</keyword>
<gene>
    <name evidence="5" type="primary">ORF170168</name>
</gene>
<sequence length="178" mass="20605">HTSAVFQHYLCPPFQEYSRILRLSKYPALSVIMSQYMERVERFFNDADADKNKSLNRLELCRVIQRAGSNKSVEEISKWFDEIDKNNDDKLTLEELKKALSQRDPKEVTENELRACFKEFDKDNSGLISADELKQVLSKQGYKGEADKYIALVDTDKDGKINFEEFLKAWRAGHGASK</sequence>
<evidence type="ECO:0000313" key="5">
    <source>
        <dbReference type="EMBL" id="CEK89319.1"/>
    </source>
</evidence>
<dbReference type="AlphaFoldDB" id="A0A0B7B7J9"/>
<feature type="domain" description="EF-hand" evidence="4">
    <location>
        <begin position="35"/>
        <end position="70"/>
    </location>
</feature>
<organism evidence="5">
    <name type="scientific">Arion vulgaris</name>
    <dbReference type="NCBI Taxonomy" id="1028688"/>
    <lineage>
        <taxon>Eukaryota</taxon>
        <taxon>Metazoa</taxon>
        <taxon>Spiralia</taxon>
        <taxon>Lophotrochozoa</taxon>
        <taxon>Mollusca</taxon>
        <taxon>Gastropoda</taxon>
        <taxon>Heterobranchia</taxon>
        <taxon>Euthyneura</taxon>
        <taxon>Panpulmonata</taxon>
        <taxon>Eupulmonata</taxon>
        <taxon>Stylommatophora</taxon>
        <taxon>Helicina</taxon>
        <taxon>Arionoidea</taxon>
        <taxon>Arionidae</taxon>
        <taxon>Arion</taxon>
    </lineage>
</organism>
<name>A0A0B7B7J9_9EUPU</name>
<dbReference type="Gene3D" id="1.10.238.10">
    <property type="entry name" value="EF-hand"/>
    <property type="match status" value="2"/>
</dbReference>
<dbReference type="PROSITE" id="PS50222">
    <property type="entry name" value="EF_HAND_2"/>
    <property type="match status" value="4"/>
</dbReference>
<reference evidence="5" key="1">
    <citation type="submission" date="2014-12" db="EMBL/GenBank/DDBJ databases">
        <title>Insight into the proteome of Arion vulgaris.</title>
        <authorList>
            <person name="Aradska J."/>
            <person name="Bulat T."/>
            <person name="Smidak R."/>
            <person name="Sarate P."/>
            <person name="Gangsoo J."/>
            <person name="Sialana F."/>
            <person name="Bilban M."/>
            <person name="Lubec G."/>
        </authorList>
    </citation>
    <scope>NUCLEOTIDE SEQUENCE</scope>
    <source>
        <tissue evidence="5">Skin</tissue>
    </source>
</reference>
<protein>
    <recommendedName>
        <fullName evidence="4">EF-hand domain-containing protein</fullName>
    </recommendedName>
</protein>
<feature type="domain" description="EF-hand" evidence="4">
    <location>
        <begin position="108"/>
        <end position="143"/>
    </location>
</feature>
<evidence type="ECO:0000259" key="4">
    <source>
        <dbReference type="PROSITE" id="PS50222"/>
    </source>
</evidence>
<dbReference type="FunFam" id="1.10.238.10:FF:000003">
    <property type="entry name" value="Calmodulin A"/>
    <property type="match status" value="1"/>
</dbReference>